<comment type="caution">
    <text evidence="4">The sequence shown here is derived from an EMBL/GenBank/DDBJ whole genome shotgun (WGS) entry which is preliminary data.</text>
</comment>
<evidence type="ECO:0000259" key="3">
    <source>
        <dbReference type="SMART" id="SM00703"/>
    </source>
</evidence>
<evidence type="ECO:0000313" key="4">
    <source>
        <dbReference type="EMBL" id="RLU27089.1"/>
    </source>
</evidence>
<gene>
    <name evidence="4" type="ORF">DMN91_000888</name>
</gene>
<protein>
    <recommendedName>
        <fullName evidence="3">Nose resistant-to-fluoxetine protein N-terminal domain-containing protein</fullName>
    </recommendedName>
</protein>
<keyword evidence="1" id="KW-1133">Transmembrane helix</keyword>
<feature type="domain" description="Nose resistant-to-fluoxetine protein N-terminal" evidence="3">
    <location>
        <begin position="107"/>
        <end position="245"/>
    </location>
</feature>
<dbReference type="InterPro" id="IPR052728">
    <property type="entry name" value="O2_lipid_transport_reg"/>
</dbReference>
<dbReference type="SMART" id="SM00703">
    <property type="entry name" value="NRF"/>
    <property type="match status" value="1"/>
</dbReference>
<keyword evidence="1" id="KW-0812">Transmembrane</keyword>
<reference evidence="4" key="2">
    <citation type="submission" date="2018-07" db="EMBL/GenBank/DDBJ databases">
        <authorList>
            <person name="Mckenzie S.K."/>
            <person name="Kronauer D.J.C."/>
        </authorList>
    </citation>
    <scope>NUCLEOTIDE SEQUENCE</scope>
    <source>
        <strain evidence="4">Clonal line C1</strain>
    </source>
</reference>
<evidence type="ECO:0000256" key="1">
    <source>
        <dbReference type="SAM" id="Phobius"/>
    </source>
</evidence>
<dbReference type="Proteomes" id="UP000279307">
    <property type="component" value="Chromosome 1"/>
</dbReference>
<feature type="transmembrane region" description="Helical" evidence="1">
    <location>
        <begin position="669"/>
        <end position="689"/>
    </location>
</feature>
<feature type="signal peptide" evidence="2">
    <location>
        <begin position="1"/>
        <end position="19"/>
    </location>
</feature>
<feature type="transmembrane region" description="Helical" evidence="1">
    <location>
        <begin position="458"/>
        <end position="485"/>
    </location>
</feature>
<evidence type="ECO:0000256" key="2">
    <source>
        <dbReference type="SAM" id="SignalP"/>
    </source>
</evidence>
<name>A0A3L8E4C4_OOCBI</name>
<dbReference type="InterPro" id="IPR002656">
    <property type="entry name" value="Acyl_transf_3_dom"/>
</dbReference>
<dbReference type="PANTHER" id="PTHR11161">
    <property type="entry name" value="O-ACYLTRANSFERASE"/>
    <property type="match status" value="1"/>
</dbReference>
<reference evidence="4" key="1">
    <citation type="journal article" date="2018" name="Genome Res.">
        <title>The genomic architecture and molecular evolution of ant odorant receptors.</title>
        <authorList>
            <person name="McKenzie S.K."/>
            <person name="Kronauer D.J.C."/>
        </authorList>
    </citation>
    <scope>NUCLEOTIDE SEQUENCE [LARGE SCALE GENOMIC DNA]</scope>
    <source>
        <strain evidence="4">Clonal line C1</strain>
    </source>
</reference>
<dbReference type="EMBL" id="QOIP01000001">
    <property type="protein sequence ID" value="RLU27089.1"/>
    <property type="molecule type" value="Genomic_DNA"/>
</dbReference>
<keyword evidence="1" id="KW-0472">Membrane</keyword>
<dbReference type="InterPro" id="IPR006621">
    <property type="entry name" value="Nose-resist-to-fluoxetine_N"/>
</dbReference>
<feature type="transmembrane region" description="Helical" evidence="1">
    <location>
        <begin position="377"/>
        <end position="396"/>
    </location>
</feature>
<dbReference type="Pfam" id="PF01757">
    <property type="entry name" value="Acyl_transf_3"/>
    <property type="match status" value="1"/>
</dbReference>
<feature type="transmembrane region" description="Helical" evidence="1">
    <location>
        <begin position="416"/>
        <end position="437"/>
    </location>
</feature>
<keyword evidence="2" id="KW-0732">Signal</keyword>
<dbReference type="OrthoDB" id="207378at2759"/>
<feature type="transmembrane region" description="Helical" evidence="1">
    <location>
        <begin position="629"/>
        <end position="649"/>
    </location>
</feature>
<feature type="transmembrane region" description="Helical" evidence="1">
    <location>
        <begin position="540"/>
        <end position="567"/>
    </location>
</feature>
<organism evidence="4">
    <name type="scientific">Ooceraea biroi</name>
    <name type="common">Clonal raider ant</name>
    <name type="synonym">Cerapachys biroi</name>
    <dbReference type="NCBI Taxonomy" id="2015173"/>
    <lineage>
        <taxon>Eukaryota</taxon>
        <taxon>Metazoa</taxon>
        <taxon>Ecdysozoa</taxon>
        <taxon>Arthropoda</taxon>
        <taxon>Hexapoda</taxon>
        <taxon>Insecta</taxon>
        <taxon>Pterygota</taxon>
        <taxon>Neoptera</taxon>
        <taxon>Endopterygota</taxon>
        <taxon>Hymenoptera</taxon>
        <taxon>Apocrita</taxon>
        <taxon>Aculeata</taxon>
        <taxon>Formicoidea</taxon>
        <taxon>Formicidae</taxon>
        <taxon>Dorylinae</taxon>
        <taxon>Ooceraea</taxon>
    </lineage>
</organism>
<feature type="transmembrane region" description="Helical" evidence="1">
    <location>
        <begin position="258"/>
        <end position="282"/>
    </location>
</feature>
<feature type="transmembrane region" description="Helical" evidence="1">
    <location>
        <begin position="732"/>
        <end position="756"/>
    </location>
</feature>
<proteinExistence type="predicted"/>
<dbReference type="AlphaFoldDB" id="A0A3L8E4C4"/>
<feature type="chain" id="PRO_5018034357" description="Nose resistant-to-fluoxetine protein N-terminal domain-containing protein" evidence="2">
    <location>
        <begin position="20"/>
        <end position="774"/>
    </location>
</feature>
<dbReference type="GO" id="GO:0016747">
    <property type="term" value="F:acyltransferase activity, transferring groups other than amino-acyl groups"/>
    <property type="evidence" value="ECO:0007669"/>
    <property type="project" value="InterPro"/>
</dbReference>
<dbReference type="PANTHER" id="PTHR11161:SF72">
    <property type="entry name" value="FI21449P1"/>
    <property type="match status" value="1"/>
</dbReference>
<feature type="transmembrane region" description="Helical" evidence="1">
    <location>
        <begin position="701"/>
        <end position="720"/>
    </location>
</feature>
<accession>A0A3L8E4C4</accession>
<dbReference type="Pfam" id="PF20146">
    <property type="entry name" value="NRF"/>
    <property type="match status" value="1"/>
</dbReference>
<sequence length="774" mass="89083">MLQYRFILFVSLLHQSVICSNVNKITPFSQGSLMIDDSVTNVNAWRNFTELFVGDKTGFKFPKNTSLNDTKNADDELWDLDQLLEIWNPIAVSRIWNNETYRNARISLSCGEDLTRYMMGISKRRNWAQKMMDADGKRTWGTFSGSRYWVGDMNQCRKMENGFAKWQKDERFQSEELPPFRVSVNSINLVLEILQPGLNLTYNVTLGLCMPIACNPSDIENLLYFVRNVSSISFPLNIAINHVRNLSKGYTFWEDTTFYILLFVFVVVCLLTFIGTLYDAALRYKILHGRDKKNANNNILTELKLMTTNGKLDHQVTLSSLWTVTTHNGSLDIRNSQDEPKPLSEALLSFSLFVNLSKLCSLDVGVDTLAPIHGLRFYTMLWIILVHTCLLANEISDSKMFRDTAENDFLYQTIGNSTYSVDTFFFISGCLVTFLYYRTIANKRLQEREIMKGYRGQVLQFLAMMWYRYFRLTPVYLLVIGLIQISMKWYHDHSMIELPALDYKTCEKFWWRNALYINTYFDMDDRCIVWSWYLANDTQFYTVGIIILIIGASFLPTAVFIAAFFLISSWITTAIITLNTRHVPSIRDPFAHYESLYDKPWTRIGPYLIGMATGWYLFKIDCQVKMNKVVVVLGWILSLTTMISIVYGLHGTTFGPILSALYTALSHSGWAVCLAWILIACVTNHGGIANHILSWKYLYPISRLTYCAYLVHPALVRAMILQGESSWHLTYGFMAVLFFGAVVASYAASLFLSLLFEAPIVSLLRIVHPLRAWK</sequence>